<organism evidence="1 2">
    <name type="scientific">candidate division MSBL1 archaeon SCGC-AAA261D19</name>
    <dbReference type="NCBI Taxonomy" id="1698273"/>
    <lineage>
        <taxon>Archaea</taxon>
        <taxon>Methanobacteriati</taxon>
        <taxon>Methanobacteriota</taxon>
        <taxon>candidate division MSBL1</taxon>
    </lineage>
</organism>
<dbReference type="InterPro" id="IPR018662">
    <property type="entry name" value="DUF2095"/>
</dbReference>
<comment type="caution">
    <text evidence="1">The sequence shown here is derived from an EMBL/GenBank/DDBJ whole genome shotgun (WGS) entry which is preliminary data.</text>
</comment>
<accession>A0A133V680</accession>
<evidence type="ECO:0000313" key="2">
    <source>
        <dbReference type="Proteomes" id="UP000070400"/>
    </source>
</evidence>
<dbReference type="AlphaFoldDB" id="A0A133V680"/>
<evidence type="ECO:0000313" key="1">
    <source>
        <dbReference type="EMBL" id="KXB01949.1"/>
    </source>
</evidence>
<name>A0A133V680_9EURY</name>
<sequence length="109" mass="12616">MTNNCPKYFRKRFPHLAEEVEDRTKALSLDSVRTDQKEAERIASSDRAVKPTVIDFIRLCDEDEEAIDIIDFFEKQGKINSEYAEGLRKQLANRGLRSFGSKREPGSYE</sequence>
<proteinExistence type="predicted"/>
<evidence type="ECO:0008006" key="3">
    <source>
        <dbReference type="Google" id="ProtNLM"/>
    </source>
</evidence>
<dbReference type="Proteomes" id="UP000070400">
    <property type="component" value="Unassembled WGS sequence"/>
</dbReference>
<gene>
    <name evidence="1" type="ORF">AKJ43_02810</name>
</gene>
<dbReference type="Pfam" id="PF09868">
    <property type="entry name" value="DUF2095"/>
    <property type="match status" value="1"/>
</dbReference>
<keyword evidence="2" id="KW-1185">Reference proteome</keyword>
<protein>
    <recommendedName>
        <fullName evidence="3">DUF2095 domain-containing protein</fullName>
    </recommendedName>
</protein>
<dbReference type="EMBL" id="LHXX01000032">
    <property type="protein sequence ID" value="KXB01949.1"/>
    <property type="molecule type" value="Genomic_DNA"/>
</dbReference>
<reference evidence="1 2" key="1">
    <citation type="journal article" date="2016" name="Sci. Rep.">
        <title>Metabolic traits of an uncultured archaeal lineage -MSBL1- from brine pools of the Red Sea.</title>
        <authorList>
            <person name="Mwirichia R."/>
            <person name="Alam I."/>
            <person name="Rashid M."/>
            <person name="Vinu M."/>
            <person name="Ba-Alawi W."/>
            <person name="Anthony Kamau A."/>
            <person name="Kamanda Ngugi D."/>
            <person name="Goker M."/>
            <person name="Klenk H.P."/>
            <person name="Bajic V."/>
            <person name="Stingl U."/>
        </authorList>
    </citation>
    <scope>NUCLEOTIDE SEQUENCE [LARGE SCALE GENOMIC DNA]</scope>
    <source>
        <strain evidence="1">SCGC-AAA261D19</strain>
    </source>
</reference>